<feature type="transmembrane region" description="Helical" evidence="10">
    <location>
        <begin position="130"/>
        <end position="150"/>
    </location>
</feature>
<comment type="subcellular location">
    <subcellularLocation>
        <location evidence="10">Cell inner membrane</location>
        <topology evidence="10">Multi-pass membrane protein</topology>
    </subcellularLocation>
    <subcellularLocation>
        <location evidence="1">Cell membrane</location>
        <topology evidence="1">Multi-pass membrane protein</topology>
    </subcellularLocation>
</comment>
<feature type="transmembrane region" description="Helical" evidence="10">
    <location>
        <begin position="314"/>
        <end position="335"/>
    </location>
</feature>
<dbReference type="Proteomes" id="UP000594001">
    <property type="component" value="Chromosome"/>
</dbReference>
<keyword evidence="10 11" id="KW-0961">Cell wall biogenesis/degradation</keyword>
<evidence type="ECO:0000256" key="9">
    <source>
        <dbReference type="ARBA" id="ARBA00061532"/>
    </source>
</evidence>
<dbReference type="GO" id="GO:0034204">
    <property type="term" value="P:lipid translocation"/>
    <property type="evidence" value="ECO:0007669"/>
    <property type="project" value="TreeGrafter"/>
</dbReference>
<feature type="transmembrane region" description="Helical" evidence="10">
    <location>
        <begin position="481"/>
        <end position="505"/>
    </location>
</feature>
<comment type="similarity">
    <text evidence="9 10 11">Belongs to the MurJ/MviN family.</text>
</comment>
<dbReference type="HAMAP" id="MF_02078">
    <property type="entry name" value="MurJ_MviN"/>
    <property type="match status" value="1"/>
</dbReference>
<dbReference type="CDD" id="cd13123">
    <property type="entry name" value="MATE_MurJ_like"/>
    <property type="match status" value="1"/>
</dbReference>
<dbReference type="EMBL" id="CP054719">
    <property type="protein sequence ID" value="QOL19551.1"/>
    <property type="molecule type" value="Genomic_DNA"/>
</dbReference>
<dbReference type="UniPathway" id="UPA00219"/>
<evidence type="ECO:0000313" key="12">
    <source>
        <dbReference type="EMBL" id="QOL19551.1"/>
    </source>
</evidence>
<dbReference type="RefSeq" id="WP_350332302.1">
    <property type="nucleotide sequence ID" value="NZ_CP054719.1"/>
</dbReference>
<keyword evidence="6 10" id="KW-1133">Transmembrane helix</keyword>
<sequence length="524" mass="57470">MGLIRSLITISGNTVISRILGFMRDRLVYSVLGLSPMADAFSVSVKAPALFRRLFAEGAFNAAFVPTFSGVYSDKGVNDAKVFAEQAFTLLFVGLLGLVILVELFMPQFIGLVAGGFKSKPETLQYAIEYTRITFPYILFISLTALLGAVLNSMDRFGAAAATQIIANVVVISYFVFFQNSFETPGHAAAWGSVLSGLIQLIWLHWVCGRQSGLKIGFRKPTITPEMLQMFKLFIPGLIGSGIVQLNLFMNMAIGSRLHTGGLAALHIADRVNQLPLSLIGVAMGTALLPLLYRQLKAGEVKEAINTQNRALELTLLLTFPAAVTLMIYADSFIATLFMDKNFELADVLKTAPALVAYSTGLPAYVFLKVVSASFFAHKDTKTPMYVAGVCFFLNAVLSAFAILMFNHIEMGHVGIAASLSISSWVNVFALGWIAYRRNMLKLDRGFYRTTFLGLIACAIMGIVIYVIEPFFQSYMFYEPIYIKIATLIGLILIGIITFFIPAYFMGILKIQDIKVHALGRGSQ</sequence>
<evidence type="ECO:0000256" key="4">
    <source>
        <dbReference type="ARBA" id="ARBA00022960"/>
    </source>
</evidence>
<feature type="transmembrane region" description="Helical" evidence="10">
    <location>
        <begin position="447"/>
        <end position="469"/>
    </location>
</feature>
<proteinExistence type="inferred from homology"/>
<evidence type="ECO:0000256" key="5">
    <source>
        <dbReference type="ARBA" id="ARBA00022984"/>
    </source>
</evidence>
<feature type="transmembrane region" description="Helical" evidence="10">
    <location>
        <begin position="157"/>
        <end position="177"/>
    </location>
</feature>
<keyword evidence="4 10" id="KW-0133">Cell shape</keyword>
<dbReference type="PANTHER" id="PTHR47019:SF1">
    <property type="entry name" value="LIPID II FLIPPASE MURJ"/>
    <property type="match status" value="1"/>
</dbReference>
<evidence type="ECO:0000256" key="8">
    <source>
        <dbReference type="ARBA" id="ARBA00060041"/>
    </source>
</evidence>
<dbReference type="NCBIfam" id="TIGR01695">
    <property type="entry name" value="murJ_mviN"/>
    <property type="match status" value="1"/>
</dbReference>
<dbReference type="AlphaFoldDB" id="A0A7L9RSN7"/>
<accession>A0A7L9RSN7</accession>
<gene>
    <name evidence="12" type="primary">murJ_2</name>
    <name evidence="10" type="synonym">murJ</name>
    <name evidence="12" type="ORF">CPBP_00313</name>
</gene>
<organism evidence="12 13">
    <name type="scientific">Candidatus Bodocaedibacter vickermanii</name>
    <dbReference type="NCBI Taxonomy" id="2741701"/>
    <lineage>
        <taxon>Bacteria</taxon>
        <taxon>Pseudomonadati</taxon>
        <taxon>Pseudomonadota</taxon>
        <taxon>Alphaproteobacteria</taxon>
        <taxon>Holosporales</taxon>
        <taxon>Candidatus Paracaedibacteraceae</taxon>
        <taxon>Candidatus Bodocaedibacter</taxon>
    </lineage>
</organism>
<keyword evidence="10" id="KW-0997">Cell inner membrane</keyword>
<dbReference type="PIRSF" id="PIRSF002869">
    <property type="entry name" value="MviN"/>
    <property type="match status" value="1"/>
</dbReference>
<keyword evidence="13" id="KW-1185">Reference proteome</keyword>
<keyword evidence="2 10" id="KW-1003">Cell membrane</keyword>
<keyword evidence="5 10" id="KW-0573">Peptidoglycan synthesis</keyword>
<feature type="transmembrane region" description="Helical" evidence="10">
    <location>
        <begin position="412"/>
        <end position="435"/>
    </location>
</feature>
<feature type="transmembrane region" description="Helical" evidence="10">
    <location>
        <begin position="230"/>
        <end position="254"/>
    </location>
</feature>
<comment type="pathway">
    <text evidence="10">Cell wall biogenesis; peptidoglycan biosynthesis.</text>
</comment>
<dbReference type="InterPro" id="IPR051050">
    <property type="entry name" value="Lipid_II_flippase_MurJ/MviN"/>
</dbReference>
<feature type="transmembrane region" description="Helical" evidence="10">
    <location>
        <begin position="274"/>
        <end position="293"/>
    </location>
</feature>
<feature type="transmembrane region" description="Helical" evidence="10">
    <location>
        <begin position="189"/>
        <end position="209"/>
    </location>
</feature>
<feature type="transmembrane region" description="Helical" evidence="10">
    <location>
        <begin position="384"/>
        <end position="406"/>
    </location>
</feature>
<comment type="function">
    <text evidence="8 10 11">Involved in peptidoglycan biosynthesis. Transports lipid-linked peptidoglycan precursors from the inner to the outer leaflet of the cytoplasmic membrane.</text>
</comment>
<keyword evidence="10 11" id="KW-0813">Transport</keyword>
<keyword evidence="3 10" id="KW-0812">Transmembrane</keyword>
<evidence type="ECO:0000256" key="2">
    <source>
        <dbReference type="ARBA" id="ARBA00022475"/>
    </source>
</evidence>
<evidence type="ECO:0000256" key="6">
    <source>
        <dbReference type="ARBA" id="ARBA00022989"/>
    </source>
</evidence>
<dbReference type="GO" id="GO:0071555">
    <property type="term" value="P:cell wall organization"/>
    <property type="evidence" value="ECO:0007669"/>
    <property type="project" value="UniProtKB-UniRule"/>
</dbReference>
<dbReference type="KEGG" id="pbal:CPBP_00313"/>
<feature type="transmembrane region" description="Helical" evidence="10">
    <location>
        <begin position="88"/>
        <end position="110"/>
    </location>
</feature>
<evidence type="ECO:0000256" key="11">
    <source>
        <dbReference type="PIRNR" id="PIRNR002869"/>
    </source>
</evidence>
<dbReference type="PRINTS" id="PR01806">
    <property type="entry name" value="VIRFACTRMVIN"/>
</dbReference>
<dbReference type="InterPro" id="IPR004268">
    <property type="entry name" value="MurJ"/>
</dbReference>
<evidence type="ECO:0000256" key="7">
    <source>
        <dbReference type="ARBA" id="ARBA00023136"/>
    </source>
</evidence>
<evidence type="ECO:0000313" key="13">
    <source>
        <dbReference type="Proteomes" id="UP000594001"/>
    </source>
</evidence>
<dbReference type="Pfam" id="PF03023">
    <property type="entry name" value="MurJ"/>
    <property type="match status" value="1"/>
</dbReference>
<name>A0A7L9RSN7_9PROT</name>
<reference evidence="12 13" key="1">
    <citation type="submission" date="2020-06" db="EMBL/GenBank/DDBJ databases">
        <title>The endosymbiont of the kinetoplastid Bodo saltans is a Paracaedibacter-like alpha-proteobacterium possessing a putative toxin-antitoxin system.</title>
        <authorList>
            <person name="Midha S."/>
            <person name="Rigden D.J."/>
            <person name="Siozios S."/>
            <person name="Hurst G.D.D."/>
            <person name="Jackson A.P."/>
        </authorList>
    </citation>
    <scope>NUCLEOTIDE SEQUENCE [LARGE SCALE GENOMIC DNA]</scope>
    <source>
        <strain evidence="12">Lake Konstanz</strain>
    </source>
</reference>
<keyword evidence="7 10" id="KW-0472">Membrane</keyword>
<evidence type="ECO:0000256" key="1">
    <source>
        <dbReference type="ARBA" id="ARBA00004651"/>
    </source>
</evidence>
<dbReference type="GO" id="GO:0005886">
    <property type="term" value="C:plasma membrane"/>
    <property type="evidence" value="ECO:0007669"/>
    <property type="project" value="UniProtKB-SubCell"/>
</dbReference>
<dbReference type="GO" id="GO:0015648">
    <property type="term" value="F:lipid-linked peptidoglycan transporter activity"/>
    <property type="evidence" value="ECO:0007669"/>
    <property type="project" value="UniProtKB-UniRule"/>
</dbReference>
<evidence type="ECO:0000256" key="3">
    <source>
        <dbReference type="ARBA" id="ARBA00022692"/>
    </source>
</evidence>
<feature type="transmembrane region" description="Helical" evidence="10">
    <location>
        <begin position="355"/>
        <end position="377"/>
    </location>
</feature>
<evidence type="ECO:0000256" key="10">
    <source>
        <dbReference type="HAMAP-Rule" id="MF_02078"/>
    </source>
</evidence>
<dbReference type="GO" id="GO:0009252">
    <property type="term" value="P:peptidoglycan biosynthetic process"/>
    <property type="evidence" value="ECO:0007669"/>
    <property type="project" value="UniProtKB-UniRule"/>
</dbReference>
<protein>
    <recommendedName>
        <fullName evidence="10">Probable lipid II flippase MurJ</fullName>
    </recommendedName>
</protein>
<dbReference type="GO" id="GO:0008360">
    <property type="term" value="P:regulation of cell shape"/>
    <property type="evidence" value="ECO:0007669"/>
    <property type="project" value="UniProtKB-UniRule"/>
</dbReference>
<dbReference type="PANTHER" id="PTHR47019">
    <property type="entry name" value="LIPID II FLIPPASE MURJ"/>
    <property type="match status" value="1"/>
</dbReference>